<evidence type="ECO:0000313" key="3">
    <source>
        <dbReference type="Proteomes" id="UP000548304"/>
    </source>
</evidence>
<evidence type="ECO:0000313" key="2">
    <source>
        <dbReference type="EMBL" id="NYH80913.1"/>
    </source>
</evidence>
<reference evidence="2 3" key="1">
    <citation type="submission" date="2020-07" db="EMBL/GenBank/DDBJ databases">
        <title>Genomic Encyclopedia of Type Strains, Phase III (KMG-III): the genomes of soil and plant-associated and newly described type strains.</title>
        <authorList>
            <person name="Whitman W."/>
        </authorList>
    </citation>
    <scope>NUCLEOTIDE SEQUENCE [LARGE SCALE GENOMIC DNA]</scope>
    <source>
        <strain evidence="2 3">CECT 8576</strain>
    </source>
</reference>
<protein>
    <submittedName>
        <fullName evidence="2">Uncharacterized protein</fullName>
    </submittedName>
</protein>
<feature type="compositionally biased region" description="Basic and acidic residues" evidence="1">
    <location>
        <begin position="7"/>
        <end position="33"/>
    </location>
</feature>
<keyword evidence="3" id="KW-1185">Reference proteome</keyword>
<dbReference type="Proteomes" id="UP000548304">
    <property type="component" value="Unassembled WGS sequence"/>
</dbReference>
<feature type="region of interest" description="Disordered" evidence="1">
    <location>
        <begin position="1"/>
        <end position="56"/>
    </location>
</feature>
<gene>
    <name evidence="2" type="ORF">FHR84_004285</name>
</gene>
<comment type="caution">
    <text evidence="2">The sequence shown here is derived from an EMBL/GenBank/DDBJ whole genome shotgun (WGS) entry which is preliminary data.</text>
</comment>
<name>A0A852ZFX2_9ACTN</name>
<dbReference type="EMBL" id="JACBYW010000010">
    <property type="protein sequence ID" value="NYH80913.1"/>
    <property type="molecule type" value="Genomic_DNA"/>
</dbReference>
<accession>A0A852ZFX2</accession>
<dbReference type="RefSeq" id="WP_179537220.1">
    <property type="nucleotide sequence ID" value="NZ_JACBYW010000010.1"/>
</dbReference>
<organism evidence="2 3">
    <name type="scientific">Actinopolyspora biskrensis</name>
    <dbReference type="NCBI Taxonomy" id="1470178"/>
    <lineage>
        <taxon>Bacteria</taxon>
        <taxon>Bacillati</taxon>
        <taxon>Actinomycetota</taxon>
        <taxon>Actinomycetes</taxon>
        <taxon>Actinopolysporales</taxon>
        <taxon>Actinopolysporaceae</taxon>
        <taxon>Actinopolyspora</taxon>
    </lineage>
</organism>
<sequence>MRVGDAVPERRTRGRTGERVRREGARPPERVVEQDPGPSVEGAAEADEDHLVRGYD</sequence>
<proteinExistence type="predicted"/>
<evidence type="ECO:0000256" key="1">
    <source>
        <dbReference type="SAM" id="MobiDB-lite"/>
    </source>
</evidence>
<dbReference type="AlphaFoldDB" id="A0A852ZFX2"/>